<gene>
    <name evidence="9" type="ORF">K8U73_01370</name>
</gene>
<keyword evidence="1" id="KW-0134">Cell wall</keyword>
<name>A0A921IX47_9BIFI</name>
<dbReference type="EMBL" id="DYUX01000004">
    <property type="protein sequence ID" value="HJG41036.1"/>
    <property type="molecule type" value="Genomic_DNA"/>
</dbReference>
<reference evidence="9" key="2">
    <citation type="submission" date="2021-09" db="EMBL/GenBank/DDBJ databases">
        <authorList>
            <person name="Gilroy R."/>
        </authorList>
    </citation>
    <scope>NUCLEOTIDE SEQUENCE</scope>
    <source>
        <strain evidence="9">ChiBcolR7-4860</strain>
    </source>
</reference>
<dbReference type="Pfam" id="PF00746">
    <property type="entry name" value="Gram_pos_anchor"/>
    <property type="match status" value="1"/>
</dbReference>
<keyword evidence="5" id="KW-0812">Transmembrane</keyword>
<sequence length="546" mass="56873">MKGMFKRALAGVAAAALAATGLALAAGSASAAPTESITIVNSQTGSTYSAYRFAEFGNYQATDTHINTVDVTTNTDVLVKVTDAVKAAGVTVEAPYTTNPAALVATFDDATLRKFADAFVFDGLHADGTVQGTDGQDVTIDGLEQGWYLVHDSQGKTMMVTSTIDGYQTMTINGLQETLGRIVAKSNTPTKPVKTADEVNQALGVGSTVHYTVKWDLPNVAGYDPATVTYILRDKPSKGLTVAKSDVKIYVADKNGTLASTTEGFGWLPADVKVTEITLDGSKFGGFTDSNATMVGDGQKTFTIDLSDWIKADANAKYAGATLYVRYGATINGDVQSNPTVTNEADVTQAPDEEFTGDTTTTVKIGKFEFTKYGVDADAAKLVGATFKVWAGTEAGADDAALKFTKSAVSAGADGQYVYDADNATAGASAEIKSGADGKVVVNGLPAGDYTVKETIPAPGYATQFMPTFTVTVKADGTWELKSADTFGLATGTTTDIRVKNVKLITQLPMTGAAGTALFTVLGLLIAGAGALVYMKSRNVKHALRG</sequence>
<protein>
    <submittedName>
        <fullName evidence="9">Isopeptide-forming domain-containing fimbrial protein</fullName>
    </submittedName>
</protein>
<dbReference type="InterPro" id="IPR041033">
    <property type="entry name" value="SpaA_PFL_dom_1"/>
</dbReference>
<dbReference type="Gene3D" id="2.60.40.10">
    <property type="entry name" value="Immunoglobulins"/>
    <property type="match status" value="1"/>
</dbReference>
<evidence type="ECO:0000313" key="10">
    <source>
        <dbReference type="Proteomes" id="UP000786560"/>
    </source>
</evidence>
<keyword evidence="3 6" id="KW-0732">Signal</keyword>
<dbReference type="Pfam" id="PF17802">
    <property type="entry name" value="SpaA"/>
    <property type="match status" value="1"/>
</dbReference>
<evidence type="ECO:0000259" key="7">
    <source>
        <dbReference type="Pfam" id="PF00746"/>
    </source>
</evidence>
<dbReference type="NCBIfam" id="TIGR04226">
    <property type="entry name" value="RrgB_K2N_iso_D2"/>
    <property type="match status" value="1"/>
</dbReference>
<feature type="signal peptide" evidence="6">
    <location>
        <begin position="1"/>
        <end position="31"/>
    </location>
</feature>
<organism evidence="9 10">
    <name type="scientific">Bifidobacterium pullorum subsp. gallinarum</name>
    <dbReference type="NCBI Taxonomy" id="78344"/>
    <lineage>
        <taxon>Bacteria</taxon>
        <taxon>Bacillati</taxon>
        <taxon>Actinomycetota</taxon>
        <taxon>Actinomycetes</taxon>
        <taxon>Bifidobacteriales</taxon>
        <taxon>Bifidobacteriaceae</taxon>
        <taxon>Bifidobacterium</taxon>
    </lineage>
</organism>
<feature type="transmembrane region" description="Helical" evidence="5">
    <location>
        <begin position="513"/>
        <end position="535"/>
    </location>
</feature>
<comment type="caution">
    <text evidence="9">The sequence shown here is derived from an EMBL/GenBank/DDBJ whole genome shotgun (WGS) entry which is preliminary data.</text>
</comment>
<feature type="chain" id="PRO_5036736326" evidence="6">
    <location>
        <begin position="32"/>
        <end position="546"/>
    </location>
</feature>
<proteinExistence type="predicted"/>
<dbReference type="InterPro" id="IPR026466">
    <property type="entry name" value="Fim_isopep_form_D2_dom"/>
</dbReference>
<dbReference type="NCBIfam" id="TIGR01167">
    <property type="entry name" value="LPXTG_anchor"/>
    <property type="match status" value="1"/>
</dbReference>
<evidence type="ECO:0000256" key="6">
    <source>
        <dbReference type="SAM" id="SignalP"/>
    </source>
</evidence>
<accession>A0A921IX47</accession>
<dbReference type="GO" id="GO:0005975">
    <property type="term" value="P:carbohydrate metabolic process"/>
    <property type="evidence" value="ECO:0007669"/>
    <property type="project" value="UniProtKB-ARBA"/>
</dbReference>
<reference evidence="9" key="1">
    <citation type="journal article" date="2021" name="PeerJ">
        <title>Extensive microbial diversity within the chicken gut microbiome revealed by metagenomics and culture.</title>
        <authorList>
            <person name="Gilroy R."/>
            <person name="Ravi A."/>
            <person name="Getino M."/>
            <person name="Pursley I."/>
            <person name="Horton D.L."/>
            <person name="Alikhan N.F."/>
            <person name="Baker D."/>
            <person name="Gharbi K."/>
            <person name="Hall N."/>
            <person name="Watson M."/>
            <person name="Adriaenssens E.M."/>
            <person name="Foster-Nyarko E."/>
            <person name="Jarju S."/>
            <person name="Secka A."/>
            <person name="Antonio M."/>
            <person name="Oren A."/>
            <person name="Chaudhuri R.R."/>
            <person name="La Ragione R."/>
            <person name="Hildebrand F."/>
            <person name="Pallen M.J."/>
        </authorList>
    </citation>
    <scope>NUCLEOTIDE SEQUENCE</scope>
    <source>
        <strain evidence="9">ChiBcolR7-4860</strain>
    </source>
</reference>
<keyword evidence="2" id="KW-0964">Secreted</keyword>
<evidence type="ECO:0000313" key="9">
    <source>
        <dbReference type="EMBL" id="HJG41036.1"/>
    </source>
</evidence>
<evidence type="ECO:0000256" key="1">
    <source>
        <dbReference type="ARBA" id="ARBA00022512"/>
    </source>
</evidence>
<feature type="domain" description="SpaA-like prealbumin fold" evidence="8">
    <location>
        <begin position="367"/>
        <end position="482"/>
    </location>
</feature>
<dbReference type="InterPro" id="IPR019931">
    <property type="entry name" value="LPXTG_anchor"/>
</dbReference>
<feature type="domain" description="Gram-positive cocci surface proteins LPxTG" evidence="7">
    <location>
        <begin position="507"/>
        <end position="541"/>
    </location>
</feature>
<evidence type="ECO:0000256" key="2">
    <source>
        <dbReference type="ARBA" id="ARBA00022525"/>
    </source>
</evidence>
<evidence type="ECO:0000259" key="8">
    <source>
        <dbReference type="Pfam" id="PF17802"/>
    </source>
</evidence>
<evidence type="ECO:0000256" key="4">
    <source>
        <dbReference type="ARBA" id="ARBA00023088"/>
    </source>
</evidence>
<dbReference type="AlphaFoldDB" id="A0A921IX47"/>
<keyword evidence="5" id="KW-0472">Membrane</keyword>
<dbReference type="RefSeq" id="WP_278710748.1">
    <property type="nucleotide sequence ID" value="NZ_DYUX01000004.1"/>
</dbReference>
<evidence type="ECO:0000256" key="3">
    <source>
        <dbReference type="ARBA" id="ARBA00022729"/>
    </source>
</evidence>
<dbReference type="Proteomes" id="UP000786560">
    <property type="component" value="Unassembled WGS sequence"/>
</dbReference>
<dbReference type="Gene3D" id="2.60.40.740">
    <property type="match status" value="1"/>
</dbReference>
<dbReference type="InterPro" id="IPR013783">
    <property type="entry name" value="Ig-like_fold"/>
</dbReference>
<evidence type="ECO:0000256" key="5">
    <source>
        <dbReference type="SAM" id="Phobius"/>
    </source>
</evidence>
<keyword evidence="5" id="KW-1133">Transmembrane helix</keyword>
<keyword evidence="4" id="KW-0572">Peptidoglycan-anchor</keyword>